<dbReference type="AlphaFoldDB" id="A0AAQ4DQV2"/>
<feature type="region of interest" description="Disordered" evidence="1">
    <location>
        <begin position="1"/>
        <end position="95"/>
    </location>
</feature>
<feature type="compositionally biased region" description="Acidic residues" evidence="1">
    <location>
        <begin position="356"/>
        <end position="369"/>
    </location>
</feature>
<dbReference type="EMBL" id="JARKHS020028005">
    <property type="protein sequence ID" value="KAK8764842.1"/>
    <property type="molecule type" value="Genomic_DNA"/>
</dbReference>
<feature type="compositionally biased region" description="Basic residues" evidence="1">
    <location>
        <begin position="386"/>
        <end position="401"/>
    </location>
</feature>
<name>A0AAQ4DQV2_AMBAM</name>
<evidence type="ECO:0000256" key="1">
    <source>
        <dbReference type="SAM" id="MobiDB-lite"/>
    </source>
</evidence>
<organism evidence="2 3">
    <name type="scientific">Amblyomma americanum</name>
    <name type="common">Lone star tick</name>
    <dbReference type="NCBI Taxonomy" id="6943"/>
    <lineage>
        <taxon>Eukaryota</taxon>
        <taxon>Metazoa</taxon>
        <taxon>Ecdysozoa</taxon>
        <taxon>Arthropoda</taxon>
        <taxon>Chelicerata</taxon>
        <taxon>Arachnida</taxon>
        <taxon>Acari</taxon>
        <taxon>Parasitiformes</taxon>
        <taxon>Ixodida</taxon>
        <taxon>Ixodoidea</taxon>
        <taxon>Ixodidae</taxon>
        <taxon>Amblyomminae</taxon>
        <taxon>Amblyomma</taxon>
    </lineage>
</organism>
<feature type="compositionally biased region" description="Low complexity" evidence="1">
    <location>
        <begin position="46"/>
        <end position="88"/>
    </location>
</feature>
<keyword evidence="3" id="KW-1185">Reference proteome</keyword>
<gene>
    <name evidence="2" type="ORF">V5799_032551</name>
</gene>
<feature type="compositionally biased region" description="Basic and acidic residues" evidence="1">
    <location>
        <begin position="344"/>
        <end position="355"/>
    </location>
</feature>
<feature type="region of interest" description="Disordered" evidence="1">
    <location>
        <begin position="301"/>
        <end position="401"/>
    </location>
</feature>
<reference evidence="2 3" key="1">
    <citation type="journal article" date="2023" name="Arcadia Sci">
        <title>De novo assembly of a long-read Amblyomma americanum tick genome.</title>
        <authorList>
            <person name="Chou S."/>
            <person name="Poskanzer K.E."/>
            <person name="Rollins M."/>
            <person name="Thuy-Boun P.S."/>
        </authorList>
    </citation>
    <scope>NUCLEOTIDE SEQUENCE [LARGE SCALE GENOMIC DNA]</scope>
    <source>
        <strain evidence="2">F_SG_1</strain>
        <tissue evidence="2">Salivary glands</tissue>
    </source>
</reference>
<sequence length="401" mass="44065">MTDDETATVATGTQSDFDDDTYPTSTPRGLTTPLTDPGPVIVVPVSAPETTPGATTTASTVTTTTTPPTTRTTTTTPATTTATPTASTKSPRAAMDEQPLVCTMGSRISSARMFPPDGLCEYIFFDSVDKDNRNPLAYPHLWDSDLTIFIDAYARYSTTAFGIGFAYENVYKPDLFIAQGHYFYGDNTFRNCRVMPPTVLTMPDGLNDTYQNDLICTSSSFRQRQYSQTFDAILTRHNTDNVLFAYDNEMGLCRKDASCLICMSTDTLGYYPAPYAQAYDQSGQALYDYTAASAQLLTARPPGGYGGDKEDHYGEDDGGVYGGDDEYQYREDDDGGGYGGNDEYQYREDDDRSDYGGDEDDEGDCDDGAIFDNNDIASDEGEGPRCRRLPPRRQRRPCRPG</sequence>
<evidence type="ECO:0000313" key="3">
    <source>
        <dbReference type="Proteomes" id="UP001321473"/>
    </source>
</evidence>
<proteinExistence type="predicted"/>
<accession>A0AAQ4DQV2</accession>
<dbReference type="Proteomes" id="UP001321473">
    <property type="component" value="Unassembled WGS sequence"/>
</dbReference>
<feature type="compositionally biased region" description="Acidic residues" evidence="1">
    <location>
        <begin position="313"/>
        <end position="335"/>
    </location>
</feature>
<feature type="compositionally biased region" description="Polar residues" evidence="1">
    <location>
        <begin position="22"/>
        <end position="34"/>
    </location>
</feature>
<protein>
    <submittedName>
        <fullName evidence="2">Uncharacterized protein</fullName>
    </submittedName>
</protein>
<comment type="caution">
    <text evidence="2">The sequence shown here is derived from an EMBL/GenBank/DDBJ whole genome shotgun (WGS) entry which is preliminary data.</text>
</comment>
<evidence type="ECO:0000313" key="2">
    <source>
        <dbReference type="EMBL" id="KAK8764842.1"/>
    </source>
</evidence>